<keyword evidence="1" id="KW-0812">Transmembrane</keyword>
<name>A0ABS5SHD4_9BACT</name>
<keyword evidence="3" id="KW-1185">Reference proteome</keyword>
<dbReference type="RefSeq" id="WP_214176785.1">
    <property type="nucleotide sequence ID" value="NZ_JAHCVK010000022.1"/>
</dbReference>
<reference evidence="2 3" key="1">
    <citation type="submission" date="2021-05" db="EMBL/GenBank/DDBJ databases">
        <title>The draft genome of Geobacter luticola JCM 17780.</title>
        <authorList>
            <person name="Xu Z."/>
            <person name="Masuda Y."/>
            <person name="Itoh H."/>
            <person name="Senoo K."/>
        </authorList>
    </citation>
    <scope>NUCLEOTIDE SEQUENCE [LARGE SCALE GENOMIC DNA]</scope>
    <source>
        <strain evidence="2 3">JCM 17780</strain>
    </source>
</reference>
<evidence type="ECO:0000313" key="2">
    <source>
        <dbReference type="EMBL" id="MBT0654778.1"/>
    </source>
</evidence>
<sequence length="390" mass="44240">MDDNQLFNALTQYKDKLEKDALNEDVNSNANLLLAVLKSGTVKRLKSSAPSTMSEYESRLIDTLKESSSKEYIDFILYILAQAFLESLIKTNQIEVGAPQELVSRFLNVDSKDPAKPNVLIGMLPKVSLIMMRDKYKDIENDIENKSGVLKALAADVNNKVNSNIEYLKKSQELFDQYKLEFEGVKSNLNFMLLGNAFSDYIKEKQDERSDLGKWLKILAIALFVIPCLVFVFSIKGNNTNKIVDNSFAAYSSGTKNSEKKQIYTELKNNIEYNKASQVGNVNGWSNIVNKIIFILPITVAEIILLFYFRIILSHYNSAGAQLLQLKMRLSICQFIENYIKFKKDSNVGELDKFETLIFSNLMPNADQIPPTFEGLEHLSKLLGEFKPKA</sequence>
<keyword evidence="1" id="KW-0472">Membrane</keyword>
<dbReference type="Proteomes" id="UP000756860">
    <property type="component" value="Unassembled WGS sequence"/>
</dbReference>
<evidence type="ECO:0000256" key="1">
    <source>
        <dbReference type="SAM" id="Phobius"/>
    </source>
</evidence>
<accession>A0ABS5SHD4</accession>
<protein>
    <submittedName>
        <fullName evidence="2">Uncharacterized protein</fullName>
    </submittedName>
</protein>
<evidence type="ECO:0000313" key="3">
    <source>
        <dbReference type="Proteomes" id="UP000756860"/>
    </source>
</evidence>
<dbReference type="EMBL" id="JAHCVK010000022">
    <property type="protein sequence ID" value="MBT0654778.1"/>
    <property type="molecule type" value="Genomic_DNA"/>
</dbReference>
<feature type="transmembrane region" description="Helical" evidence="1">
    <location>
        <begin position="215"/>
        <end position="235"/>
    </location>
</feature>
<keyword evidence="1" id="KW-1133">Transmembrane helix</keyword>
<gene>
    <name evidence="2" type="ORF">KI810_17150</name>
</gene>
<organism evidence="2 3">
    <name type="scientific">Geomobilimonas luticola</name>
    <dbReference type="NCBI Taxonomy" id="1114878"/>
    <lineage>
        <taxon>Bacteria</taxon>
        <taxon>Pseudomonadati</taxon>
        <taxon>Thermodesulfobacteriota</taxon>
        <taxon>Desulfuromonadia</taxon>
        <taxon>Geobacterales</taxon>
        <taxon>Geobacteraceae</taxon>
        <taxon>Geomobilimonas</taxon>
    </lineage>
</organism>
<comment type="caution">
    <text evidence="2">The sequence shown here is derived from an EMBL/GenBank/DDBJ whole genome shotgun (WGS) entry which is preliminary data.</text>
</comment>
<proteinExistence type="predicted"/>
<feature type="transmembrane region" description="Helical" evidence="1">
    <location>
        <begin position="292"/>
        <end position="313"/>
    </location>
</feature>